<proteinExistence type="inferred from homology"/>
<dbReference type="InterPro" id="IPR000086">
    <property type="entry name" value="NUDIX_hydrolase_dom"/>
</dbReference>
<sequence length="138" mass="15598">MLNTEIRVGVGAVIFKDDKVLLVLRKNEPAGGWWAIPGGKVRSGETLEEALRREIREETGLEIMPLEVVYVFDLIEKEPGGAVSRHYVIIDYAARVNGGRLKAGDDALRARWFRAGELKDWPVHSRTRQLLHEKYGFG</sequence>
<comment type="similarity">
    <text evidence="2">Belongs to the Nudix hydrolase family.</text>
</comment>
<accession>A0A7V1M0Z1</accession>
<evidence type="ECO:0000313" key="4">
    <source>
        <dbReference type="EMBL" id="HED11234.1"/>
    </source>
</evidence>
<organism evidence="4">
    <name type="scientific">Caldithrix abyssi</name>
    <dbReference type="NCBI Taxonomy" id="187145"/>
    <lineage>
        <taxon>Bacteria</taxon>
        <taxon>Pseudomonadati</taxon>
        <taxon>Calditrichota</taxon>
        <taxon>Calditrichia</taxon>
        <taxon>Calditrichales</taxon>
        <taxon>Calditrichaceae</taxon>
        <taxon>Caldithrix</taxon>
    </lineage>
</organism>
<dbReference type="EMBL" id="DRLD01000309">
    <property type="protein sequence ID" value="HED11234.1"/>
    <property type="molecule type" value="Genomic_DNA"/>
</dbReference>
<dbReference type="Pfam" id="PF00293">
    <property type="entry name" value="NUDIX"/>
    <property type="match status" value="1"/>
</dbReference>
<dbReference type="PANTHER" id="PTHR43736">
    <property type="entry name" value="ADP-RIBOSE PYROPHOSPHATASE"/>
    <property type="match status" value="1"/>
</dbReference>
<reference evidence="4" key="1">
    <citation type="journal article" date="2020" name="mSystems">
        <title>Genome- and Community-Level Interaction Insights into Carbon Utilization and Element Cycling Functions of Hydrothermarchaeota in Hydrothermal Sediment.</title>
        <authorList>
            <person name="Zhou Z."/>
            <person name="Liu Y."/>
            <person name="Xu W."/>
            <person name="Pan J."/>
            <person name="Luo Z.H."/>
            <person name="Li M."/>
        </authorList>
    </citation>
    <scope>NUCLEOTIDE SEQUENCE [LARGE SCALE GENOMIC DNA]</scope>
    <source>
        <strain evidence="4">HyVt-456</strain>
    </source>
</reference>
<dbReference type="AlphaFoldDB" id="A0A7V1M0Z1"/>
<feature type="domain" description="Nudix hydrolase" evidence="3">
    <location>
        <begin position="5"/>
        <end position="136"/>
    </location>
</feature>
<dbReference type="PANTHER" id="PTHR43736:SF1">
    <property type="entry name" value="DIHYDRONEOPTERIN TRIPHOSPHATE DIPHOSPHATASE"/>
    <property type="match status" value="1"/>
</dbReference>
<comment type="caution">
    <text evidence="4">The sequence shown here is derived from an EMBL/GenBank/DDBJ whole genome shotgun (WGS) entry which is preliminary data.</text>
</comment>
<dbReference type="Gene3D" id="3.90.79.10">
    <property type="entry name" value="Nucleoside Triphosphate Pyrophosphohydrolase"/>
    <property type="match status" value="1"/>
</dbReference>
<gene>
    <name evidence="4" type="ORF">ENJ10_11145</name>
</gene>
<dbReference type="PRINTS" id="PR00502">
    <property type="entry name" value="NUDIXFAMILY"/>
</dbReference>
<dbReference type="GO" id="GO:0016787">
    <property type="term" value="F:hydrolase activity"/>
    <property type="evidence" value="ECO:0007669"/>
    <property type="project" value="UniProtKB-KW"/>
</dbReference>
<evidence type="ECO:0000256" key="2">
    <source>
        <dbReference type="RuleBase" id="RU003476"/>
    </source>
</evidence>
<dbReference type="CDD" id="cd04673">
    <property type="entry name" value="NUDIX_ADPRase"/>
    <property type="match status" value="1"/>
</dbReference>
<dbReference type="PROSITE" id="PS51462">
    <property type="entry name" value="NUDIX"/>
    <property type="match status" value="1"/>
</dbReference>
<keyword evidence="1 2" id="KW-0378">Hydrolase</keyword>
<dbReference type="SUPFAM" id="SSF55811">
    <property type="entry name" value="Nudix"/>
    <property type="match status" value="1"/>
</dbReference>
<evidence type="ECO:0000256" key="1">
    <source>
        <dbReference type="ARBA" id="ARBA00022801"/>
    </source>
</evidence>
<dbReference type="Proteomes" id="UP000886005">
    <property type="component" value="Unassembled WGS sequence"/>
</dbReference>
<protein>
    <submittedName>
        <fullName evidence="4">NUDIX domain-containing protein</fullName>
    </submittedName>
</protein>
<dbReference type="PROSITE" id="PS00893">
    <property type="entry name" value="NUDIX_BOX"/>
    <property type="match status" value="1"/>
</dbReference>
<evidence type="ECO:0000259" key="3">
    <source>
        <dbReference type="PROSITE" id="PS51462"/>
    </source>
</evidence>
<name>A0A7V1M0Z1_CALAY</name>
<dbReference type="InterPro" id="IPR015797">
    <property type="entry name" value="NUDIX_hydrolase-like_dom_sf"/>
</dbReference>
<dbReference type="InterPro" id="IPR020476">
    <property type="entry name" value="Nudix_hydrolase"/>
</dbReference>
<dbReference type="InterPro" id="IPR020084">
    <property type="entry name" value="NUDIX_hydrolase_CS"/>
</dbReference>